<evidence type="ECO:0000256" key="1">
    <source>
        <dbReference type="SAM" id="MobiDB-lite"/>
    </source>
</evidence>
<evidence type="ECO:0000313" key="3">
    <source>
        <dbReference type="Proteomes" id="UP001642360"/>
    </source>
</evidence>
<comment type="caution">
    <text evidence="2">The sequence shown here is derived from an EMBL/GenBank/DDBJ whole genome shotgun (WGS) entry which is preliminary data.</text>
</comment>
<reference evidence="2 3" key="1">
    <citation type="submission" date="2024-02" db="EMBL/GenBank/DDBJ databases">
        <authorList>
            <person name="Vignale AGUSTIN F."/>
            <person name="Sosa J E."/>
            <person name="Modenutti C."/>
        </authorList>
    </citation>
    <scope>NUCLEOTIDE SEQUENCE [LARGE SCALE GENOMIC DNA]</scope>
</reference>
<dbReference type="AlphaFoldDB" id="A0ABC8UAF7"/>
<keyword evidence="3" id="KW-1185">Reference proteome</keyword>
<dbReference type="EMBL" id="CAUOFW020007293">
    <property type="protein sequence ID" value="CAK9178733.1"/>
    <property type="molecule type" value="Genomic_DNA"/>
</dbReference>
<sequence length="74" mass="7199">LAPTTIVVTLGPADIAPAQVPPPTSEPPSVLVSSSTPMPQADALAANTLSASIDELFRDIGGGIGGDVNGPPPA</sequence>
<organism evidence="2 3">
    <name type="scientific">Ilex paraguariensis</name>
    <name type="common">yerba mate</name>
    <dbReference type="NCBI Taxonomy" id="185542"/>
    <lineage>
        <taxon>Eukaryota</taxon>
        <taxon>Viridiplantae</taxon>
        <taxon>Streptophyta</taxon>
        <taxon>Embryophyta</taxon>
        <taxon>Tracheophyta</taxon>
        <taxon>Spermatophyta</taxon>
        <taxon>Magnoliopsida</taxon>
        <taxon>eudicotyledons</taxon>
        <taxon>Gunneridae</taxon>
        <taxon>Pentapetalae</taxon>
        <taxon>asterids</taxon>
        <taxon>campanulids</taxon>
        <taxon>Aquifoliales</taxon>
        <taxon>Aquifoliaceae</taxon>
        <taxon>Ilex</taxon>
    </lineage>
</organism>
<name>A0ABC8UAF7_9AQUA</name>
<evidence type="ECO:0000313" key="2">
    <source>
        <dbReference type="EMBL" id="CAK9178733.1"/>
    </source>
</evidence>
<proteinExistence type="predicted"/>
<accession>A0ABC8UAF7</accession>
<gene>
    <name evidence="2" type="ORF">ILEXP_LOCUS48658</name>
</gene>
<feature type="region of interest" description="Disordered" evidence="1">
    <location>
        <begin position="17"/>
        <end position="36"/>
    </location>
</feature>
<feature type="non-terminal residue" evidence="2">
    <location>
        <position position="1"/>
    </location>
</feature>
<protein>
    <submittedName>
        <fullName evidence="2">Uncharacterized protein</fullName>
    </submittedName>
</protein>
<dbReference type="Proteomes" id="UP001642360">
    <property type="component" value="Unassembled WGS sequence"/>
</dbReference>